<organism evidence="6">
    <name type="scientific">Timema genevievae</name>
    <name type="common">Walking stick</name>
    <dbReference type="NCBI Taxonomy" id="629358"/>
    <lineage>
        <taxon>Eukaryota</taxon>
        <taxon>Metazoa</taxon>
        <taxon>Ecdysozoa</taxon>
        <taxon>Arthropoda</taxon>
        <taxon>Hexapoda</taxon>
        <taxon>Insecta</taxon>
        <taxon>Pterygota</taxon>
        <taxon>Neoptera</taxon>
        <taxon>Polyneoptera</taxon>
        <taxon>Phasmatodea</taxon>
        <taxon>Timematodea</taxon>
        <taxon>Timematoidea</taxon>
        <taxon>Timematidae</taxon>
        <taxon>Timema</taxon>
    </lineage>
</organism>
<evidence type="ECO:0000259" key="5">
    <source>
        <dbReference type="PROSITE" id="PS50893"/>
    </source>
</evidence>
<dbReference type="InterPro" id="IPR003593">
    <property type="entry name" value="AAA+_ATPase"/>
</dbReference>
<comment type="subcellular location">
    <subcellularLocation>
        <location evidence="1">Vacuole membrane</location>
        <topology evidence="1">Multi-pass membrane protein</topology>
    </subcellularLocation>
</comment>
<dbReference type="PROSITE" id="PS50893">
    <property type="entry name" value="ABC_TRANSPORTER_2"/>
    <property type="match status" value="1"/>
</dbReference>
<evidence type="ECO:0000256" key="4">
    <source>
        <dbReference type="ARBA" id="ARBA00022840"/>
    </source>
</evidence>
<dbReference type="InterPro" id="IPR027417">
    <property type="entry name" value="P-loop_NTPase"/>
</dbReference>
<dbReference type="CDD" id="cd03250">
    <property type="entry name" value="ABCC_MRP_domain1"/>
    <property type="match status" value="1"/>
</dbReference>
<dbReference type="PANTHER" id="PTHR24223:SF443">
    <property type="entry name" value="MULTIDRUG-RESISTANCE LIKE PROTEIN 1, ISOFORM I"/>
    <property type="match status" value="1"/>
</dbReference>
<dbReference type="PANTHER" id="PTHR24223">
    <property type="entry name" value="ATP-BINDING CASSETTE SUB-FAMILY C"/>
    <property type="match status" value="1"/>
</dbReference>
<dbReference type="InterPro" id="IPR003439">
    <property type="entry name" value="ABC_transporter-like_ATP-bd"/>
</dbReference>
<dbReference type="AlphaFoldDB" id="A0A7R9JY51"/>
<dbReference type="Pfam" id="PF00005">
    <property type="entry name" value="ABC_tran"/>
    <property type="match status" value="1"/>
</dbReference>
<evidence type="ECO:0000256" key="2">
    <source>
        <dbReference type="ARBA" id="ARBA00022737"/>
    </source>
</evidence>
<dbReference type="GO" id="GO:0016887">
    <property type="term" value="F:ATP hydrolysis activity"/>
    <property type="evidence" value="ECO:0007669"/>
    <property type="project" value="InterPro"/>
</dbReference>
<dbReference type="GO" id="GO:0042626">
    <property type="term" value="F:ATPase-coupled transmembrane transporter activity"/>
    <property type="evidence" value="ECO:0007669"/>
    <property type="project" value="TreeGrafter"/>
</dbReference>
<keyword evidence="3" id="KW-0547">Nucleotide-binding</keyword>
<keyword evidence="2" id="KW-0677">Repeat</keyword>
<dbReference type="FunFam" id="3.40.50.300:FF:000293">
    <property type="entry name" value="ATP binding cassette subfamily C member 1"/>
    <property type="match status" value="1"/>
</dbReference>
<dbReference type="PROSITE" id="PS00211">
    <property type="entry name" value="ABC_TRANSPORTER_1"/>
    <property type="match status" value="1"/>
</dbReference>
<evidence type="ECO:0000256" key="3">
    <source>
        <dbReference type="ARBA" id="ARBA00022741"/>
    </source>
</evidence>
<dbReference type="GO" id="GO:0005774">
    <property type="term" value="C:vacuolar membrane"/>
    <property type="evidence" value="ECO:0007669"/>
    <property type="project" value="UniProtKB-SubCell"/>
</dbReference>
<name>A0A7R9JY51_TIMGE</name>
<feature type="domain" description="ABC transporter" evidence="5">
    <location>
        <begin position="9"/>
        <end position="244"/>
    </location>
</feature>
<dbReference type="SMART" id="SM00382">
    <property type="entry name" value="AAA"/>
    <property type="match status" value="1"/>
</dbReference>
<sequence length="262" mass="28397">MFLFLEHPIVVENGTFSWGSDDPPVLKNINLKLPQGSLVAVVGTVGSGKSSLISALLGELDKLTGRVNTKGSIAYVPQQAWIQNCTLRDNIIFGKSMDHSTYLRVIEACALKPDLEMLPAGDQTEIGEKAINVCLCFILQGINLSGGQKQRVSLARAVYNNADLYLMDDPLSAVDSHVGKHIFENVIGPAGMLRKKTRMLVTHGITFLPEVDLIVVLKDGEVSEEGTYKELLEKKGAFAEFLVQHLQEIAADSTSEAGESSA</sequence>
<reference evidence="6" key="1">
    <citation type="submission" date="2020-11" db="EMBL/GenBank/DDBJ databases">
        <authorList>
            <person name="Tran Van P."/>
        </authorList>
    </citation>
    <scope>NUCLEOTIDE SEQUENCE</scope>
</reference>
<dbReference type="InterPro" id="IPR017871">
    <property type="entry name" value="ABC_transporter-like_CS"/>
</dbReference>
<evidence type="ECO:0000256" key="1">
    <source>
        <dbReference type="ARBA" id="ARBA00004128"/>
    </source>
</evidence>
<gene>
    <name evidence="6" type="ORF">TGEB3V08_LOCUS5432</name>
</gene>
<accession>A0A7R9JY51</accession>
<dbReference type="EMBL" id="OE841020">
    <property type="protein sequence ID" value="CAD7593712.1"/>
    <property type="molecule type" value="Genomic_DNA"/>
</dbReference>
<dbReference type="GO" id="GO:0005524">
    <property type="term" value="F:ATP binding"/>
    <property type="evidence" value="ECO:0007669"/>
    <property type="project" value="UniProtKB-KW"/>
</dbReference>
<keyword evidence="4" id="KW-0067">ATP-binding</keyword>
<dbReference type="InterPro" id="IPR050173">
    <property type="entry name" value="ABC_transporter_C-like"/>
</dbReference>
<proteinExistence type="predicted"/>
<dbReference type="Gene3D" id="3.40.50.300">
    <property type="entry name" value="P-loop containing nucleotide triphosphate hydrolases"/>
    <property type="match status" value="1"/>
</dbReference>
<dbReference type="SUPFAM" id="SSF52540">
    <property type="entry name" value="P-loop containing nucleoside triphosphate hydrolases"/>
    <property type="match status" value="1"/>
</dbReference>
<protein>
    <recommendedName>
        <fullName evidence="5">ABC transporter domain-containing protein</fullName>
    </recommendedName>
</protein>
<evidence type="ECO:0000313" key="6">
    <source>
        <dbReference type="EMBL" id="CAD7593712.1"/>
    </source>
</evidence>